<comment type="caution">
    <text evidence="1">The sequence shown here is derived from an EMBL/GenBank/DDBJ whole genome shotgun (WGS) entry which is preliminary data.</text>
</comment>
<dbReference type="EMBL" id="JAENRR010000011">
    <property type="protein sequence ID" value="MBK3516991.1"/>
    <property type="molecule type" value="Genomic_DNA"/>
</dbReference>
<evidence type="ECO:0008006" key="3">
    <source>
        <dbReference type="Google" id="ProtNLM"/>
    </source>
</evidence>
<proteinExistence type="predicted"/>
<dbReference type="Pfam" id="PF16407">
    <property type="entry name" value="PKD_2"/>
    <property type="match status" value="1"/>
</dbReference>
<dbReference type="Proteomes" id="UP000605676">
    <property type="component" value="Unassembled WGS sequence"/>
</dbReference>
<name>A0ABS1HHC6_9BACT</name>
<reference evidence="1 2" key="1">
    <citation type="submission" date="2021-01" db="EMBL/GenBank/DDBJ databases">
        <title>Carboxyliciviraga sp.nov., isolated from coastal sediments.</title>
        <authorList>
            <person name="Lu D."/>
            <person name="Zhang T."/>
        </authorList>
    </citation>
    <scope>NUCLEOTIDE SEQUENCE [LARGE SCALE GENOMIC DNA]</scope>
    <source>
        <strain evidence="1 2">N1Y132</strain>
    </source>
</reference>
<keyword evidence="2" id="KW-1185">Reference proteome</keyword>
<gene>
    <name evidence="1" type="ORF">JIV24_06525</name>
</gene>
<evidence type="ECO:0000313" key="2">
    <source>
        <dbReference type="Proteomes" id="UP000605676"/>
    </source>
</evidence>
<organism evidence="1 2">
    <name type="scientific">Carboxylicivirga marina</name>
    <dbReference type="NCBI Taxonomy" id="2800988"/>
    <lineage>
        <taxon>Bacteria</taxon>
        <taxon>Pseudomonadati</taxon>
        <taxon>Bacteroidota</taxon>
        <taxon>Bacteroidia</taxon>
        <taxon>Marinilabiliales</taxon>
        <taxon>Marinilabiliaceae</taxon>
        <taxon>Carboxylicivirga</taxon>
    </lineage>
</organism>
<protein>
    <recommendedName>
        <fullName evidence="3">PKD-like family protein</fullName>
    </recommendedName>
</protein>
<accession>A0ABS1HHC6</accession>
<dbReference type="InterPro" id="IPR032183">
    <property type="entry name" value="PKD-like"/>
</dbReference>
<evidence type="ECO:0000313" key="1">
    <source>
        <dbReference type="EMBL" id="MBK3516991.1"/>
    </source>
</evidence>
<sequence length="477" mass="53925">MRRSNYFALWIISLTIILHSCYDDLGNYDYMELNDISLSGIDSLYVVKQFDTLSITPFISQKIEADESKLEYFWHMYPENRINYSDTLSFDRDMEKIIGSPPGLYMAAFEVTDSETGVFYKHEFFIKVISNYSDGLMILSNIDELANVTFINTAGDLFHDLYFKVNGSYAGRNPTALGHGHFHDRSDNGVIMILCNDEVGGVVTEPIGFMHIGEYSDLFWIPPSESKPMAYYSFGSFYDDAVIDNGQLYFRTWFSMPPVRYQAPQTQETKLYPAIFKGGWSGLVVYDNANERFMAKGMNYANVVPEKTGAFNPADVGMQMIYGGKGYKGLGYGVFYDDNLSEYYILSYTLSTSSVTPGQKTLLSKGSGIDQATAFAVYTQSPLLYFAVDNILYYWDQSKREIIAGYTFDESLSIDYLEFDVYNSNLLYVGTSDSNSVSKKQGNLHYLSVSFDGATILTKTYPNVGGKIVDVMDKRPL</sequence>
<dbReference type="RefSeq" id="WP_200464221.1">
    <property type="nucleotide sequence ID" value="NZ_JAENRR010000011.1"/>
</dbReference>